<dbReference type="InterPro" id="IPR032033">
    <property type="entry name" value="Cytochrome_P460"/>
</dbReference>
<feature type="transmembrane region" description="Helical" evidence="1">
    <location>
        <begin position="12"/>
        <end position="33"/>
    </location>
</feature>
<dbReference type="AlphaFoldDB" id="A0A7W7ZUZ1"/>
<organism evidence="3 4">
    <name type="scientific">Granulicella mallensis</name>
    <dbReference type="NCBI Taxonomy" id="940614"/>
    <lineage>
        <taxon>Bacteria</taxon>
        <taxon>Pseudomonadati</taxon>
        <taxon>Acidobacteriota</taxon>
        <taxon>Terriglobia</taxon>
        <taxon>Terriglobales</taxon>
        <taxon>Acidobacteriaceae</taxon>
        <taxon>Granulicella</taxon>
    </lineage>
</organism>
<gene>
    <name evidence="3" type="ORF">HDF15_004599</name>
</gene>
<dbReference type="InterPro" id="IPR038142">
    <property type="entry name" value="Cytochrome_P460_sp"/>
</dbReference>
<dbReference type="Proteomes" id="UP000584867">
    <property type="component" value="Unassembled WGS sequence"/>
</dbReference>
<feature type="domain" description="Cytochrome P460" evidence="2">
    <location>
        <begin position="63"/>
        <end position="186"/>
    </location>
</feature>
<evidence type="ECO:0000259" key="2">
    <source>
        <dbReference type="Pfam" id="PF16694"/>
    </source>
</evidence>
<dbReference type="Gene3D" id="3.50.70.20">
    <property type="entry name" value="Cytochrome P460"/>
    <property type="match status" value="1"/>
</dbReference>
<keyword evidence="1" id="KW-1133">Transmembrane helix</keyword>
<name>A0A7W7ZUZ1_9BACT</name>
<sequence>MTKSLIVFLRGRGISLGVAGGAAILMLIVITEWHGTVSVAAQSSRASSSSQELFDRDGSARLPVGYEQWKHMGEPSTPIDKAVLDGTDIVTLKGAYVEPSAFAYFKKTGQWRDGTTIVNEFSVVKTGKKGIGLMVKSSERFPGAPGNWSYYAFLPNGSNFPSTANARPRQQCESCHVKLGEKTDYVVMD</sequence>
<evidence type="ECO:0000256" key="1">
    <source>
        <dbReference type="SAM" id="Phobius"/>
    </source>
</evidence>
<protein>
    <recommendedName>
        <fullName evidence="2">Cytochrome P460 domain-containing protein</fullName>
    </recommendedName>
</protein>
<proteinExistence type="predicted"/>
<accession>A0A7W7ZUZ1</accession>
<keyword evidence="1" id="KW-0812">Transmembrane</keyword>
<comment type="caution">
    <text evidence="3">The sequence shown here is derived from an EMBL/GenBank/DDBJ whole genome shotgun (WGS) entry which is preliminary data.</text>
</comment>
<reference evidence="3 4" key="1">
    <citation type="submission" date="2020-08" db="EMBL/GenBank/DDBJ databases">
        <title>Genomic Encyclopedia of Type Strains, Phase IV (KMG-V): Genome sequencing to study the core and pangenomes of soil and plant-associated prokaryotes.</title>
        <authorList>
            <person name="Whitman W."/>
        </authorList>
    </citation>
    <scope>NUCLEOTIDE SEQUENCE [LARGE SCALE GENOMIC DNA]</scope>
    <source>
        <strain evidence="3 4">X5P3</strain>
    </source>
</reference>
<dbReference type="EMBL" id="JACHIO010000025">
    <property type="protein sequence ID" value="MBB5066223.1"/>
    <property type="molecule type" value="Genomic_DNA"/>
</dbReference>
<evidence type="ECO:0000313" key="4">
    <source>
        <dbReference type="Proteomes" id="UP000584867"/>
    </source>
</evidence>
<dbReference type="RefSeq" id="WP_184259570.1">
    <property type="nucleotide sequence ID" value="NZ_JACHIO010000025.1"/>
</dbReference>
<keyword evidence="1" id="KW-0472">Membrane</keyword>
<dbReference type="Pfam" id="PF16694">
    <property type="entry name" value="Cytochrome_P460"/>
    <property type="match status" value="1"/>
</dbReference>
<evidence type="ECO:0000313" key="3">
    <source>
        <dbReference type="EMBL" id="MBB5066223.1"/>
    </source>
</evidence>